<comment type="catalytic activity">
    <reaction evidence="2">
        <text>5-hydroxy-2-oxo-4-ureido-2,5-dihydro-1H-imidazole-5-carboxylate + H(+) = (S)-allantoin + CO2</text>
        <dbReference type="Rhea" id="RHEA:26301"/>
        <dbReference type="ChEBI" id="CHEBI:15378"/>
        <dbReference type="ChEBI" id="CHEBI:15678"/>
        <dbReference type="ChEBI" id="CHEBI:16526"/>
        <dbReference type="ChEBI" id="CHEBI:58639"/>
        <dbReference type="EC" id="4.1.1.97"/>
    </reaction>
</comment>
<organism evidence="9 10">
    <name type="scientific">Coccomyxa subellipsoidea</name>
    <dbReference type="NCBI Taxonomy" id="248742"/>
    <lineage>
        <taxon>Eukaryota</taxon>
        <taxon>Viridiplantae</taxon>
        <taxon>Chlorophyta</taxon>
        <taxon>core chlorophytes</taxon>
        <taxon>Trebouxiophyceae</taxon>
        <taxon>Trebouxiophyceae incertae sedis</taxon>
        <taxon>Coccomyxaceae</taxon>
        <taxon>Coccomyxa</taxon>
    </lineage>
</organism>
<keyword evidence="7" id="KW-0456">Lyase</keyword>
<keyword evidence="10" id="KW-1185">Reference proteome</keyword>
<evidence type="ECO:0000256" key="7">
    <source>
        <dbReference type="ARBA" id="ARBA00023239"/>
    </source>
</evidence>
<gene>
    <name evidence="9" type="ORF">WJX75_005151</name>
</gene>
<evidence type="ECO:0000256" key="2">
    <source>
        <dbReference type="ARBA" id="ARBA00001163"/>
    </source>
</evidence>
<dbReference type="InterPro" id="IPR036778">
    <property type="entry name" value="OHCU_decarboxylase_sf"/>
</dbReference>
<evidence type="ECO:0000256" key="1">
    <source>
        <dbReference type="ARBA" id="ARBA00001043"/>
    </source>
</evidence>
<evidence type="ECO:0000313" key="9">
    <source>
        <dbReference type="EMBL" id="KAK9906621.1"/>
    </source>
</evidence>
<keyword evidence="4" id="KW-0659">Purine metabolism</keyword>
<dbReference type="SUPFAM" id="SSF49472">
    <property type="entry name" value="Transthyretin (synonym: prealbumin)"/>
    <property type="match status" value="1"/>
</dbReference>
<evidence type="ECO:0000313" key="10">
    <source>
        <dbReference type="Proteomes" id="UP001491310"/>
    </source>
</evidence>
<dbReference type="Gene3D" id="2.60.40.180">
    <property type="entry name" value="Transthyretin/hydroxyisourate hydrolase domain"/>
    <property type="match status" value="1"/>
</dbReference>
<protein>
    <recommendedName>
        <fullName evidence="8">Transthyretin/hydroxyisourate hydrolase domain-containing protein</fullName>
    </recommendedName>
</protein>
<comment type="caution">
    <text evidence="9">The sequence shown here is derived from an EMBL/GenBank/DDBJ whole genome shotgun (WGS) entry which is preliminary data.</text>
</comment>
<dbReference type="InterPro" id="IPR018020">
    <property type="entry name" value="OHCU_decarboxylase"/>
</dbReference>
<dbReference type="InterPro" id="IPR023416">
    <property type="entry name" value="Transthyretin/HIU_hydrolase_d"/>
</dbReference>
<accession>A0ABR2YJK0</accession>
<dbReference type="InterPro" id="IPR017595">
    <property type="entry name" value="OHCU_decarboxylase-2"/>
</dbReference>
<dbReference type="InterPro" id="IPR036817">
    <property type="entry name" value="Transthyretin/HIU_hydrolase_sf"/>
</dbReference>
<dbReference type="InterPro" id="IPR000895">
    <property type="entry name" value="Transthyretin/HIU_hydrolase"/>
</dbReference>
<dbReference type="PANTHER" id="PTHR43466:SF1">
    <property type="entry name" value="2-OXO-4-HYDROXY-4-CARBOXY-5-UREIDOIMIDAZOLINE DECARBOXYLASE-RELATED"/>
    <property type="match status" value="1"/>
</dbReference>
<dbReference type="NCBIfam" id="NF010372">
    <property type="entry name" value="PRK13798.1"/>
    <property type="match status" value="1"/>
</dbReference>
<evidence type="ECO:0000259" key="8">
    <source>
        <dbReference type="SMART" id="SM00095"/>
    </source>
</evidence>
<comment type="catalytic activity">
    <reaction evidence="1">
        <text>5-hydroxyisourate + H2O = 5-hydroxy-2-oxo-4-ureido-2,5-dihydro-1H-imidazole-5-carboxylate + H(+)</text>
        <dbReference type="Rhea" id="RHEA:23736"/>
        <dbReference type="ChEBI" id="CHEBI:15377"/>
        <dbReference type="ChEBI" id="CHEBI:15378"/>
        <dbReference type="ChEBI" id="CHEBI:18072"/>
        <dbReference type="ChEBI" id="CHEBI:58639"/>
        <dbReference type="EC" id="3.5.2.17"/>
    </reaction>
</comment>
<dbReference type="EMBL" id="JALJOT010000010">
    <property type="protein sequence ID" value="KAK9906621.1"/>
    <property type="molecule type" value="Genomic_DNA"/>
</dbReference>
<evidence type="ECO:0000256" key="4">
    <source>
        <dbReference type="ARBA" id="ARBA00022631"/>
    </source>
</evidence>
<dbReference type="Proteomes" id="UP001491310">
    <property type="component" value="Unassembled WGS sequence"/>
</dbReference>
<sequence>MVTINEGDALAACGSFAFARAVVEGCPYSSRDALVDKARQIWWTEVPIRGWLQAFEAHPRIGDTKTLRTKRGAFGELSRDEQAAASSANQAILQELAYMNQQYEERFGHIFIICASGKTANEMLAVIKARIENDPHEELLIAAAEQMKITELRLHKLLSGSSSPSSPAEPAAVAQVEWRAGQIQAHLVANGQPGRSPITTHMLDTSLGKPAAGVGVQLHRRCAGSTAAWQFIVQGITDANGRISNLLPPSDSVEPGVYRLTFDVASYMKLCYLAYPNFFPEVAFYPQASVTFEISPSQAHEHFHVPLTWSPYGYSTYRGS</sequence>
<name>A0ABR2YJK0_9CHLO</name>
<comment type="pathway">
    <text evidence="3">Purine metabolism; urate degradation; (S)-allantoin from urate: step 3/3.</text>
</comment>
<dbReference type="Pfam" id="PF09349">
    <property type="entry name" value="OHCU_decarbox"/>
    <property type="match status" value="1"/>
</dbReference>
<dbReference type="PRINTS" id="PR00189">
    <property type="entry name" value="TRNSTHYRETIN"/>
</dbReference>
<keyword evidence="6" id="KW-0378">Hydrolase</keyword>
<dbReference type="NCBIfam" id="TIGR02962">
    <property type="entry name" value="hdxy_isourate"/>
    <property type="match status" value="1"/>
</dbReference>
<dbReference type="InterPro" id="IPR014306">
    <property type="entry name" value="Hydroxyisourate_hydrolase"/>
</dbReference>
<dbReference type="SUPFAM" id="SSF158694">
    <property type="entry name" value="UraD-Like"/>
    <property type="match status" value="1"/>
</dbReference>
<dbReference type="NCBIfam" id="TIGR03180">
    <property type="entry name" value="UraD_2"/>
    <property type="match status" value="1"/>
</dbReference>
<dbReference type="SMART" id="SM00095">
    <property type="entry name" value="TR_THY"/>
    <property type="match status" value="1"/>
</dbReference>
<proteinExistence type="predicted"/>
<evidence type="ECO:0000256" key="6">
    <source>
        <dbReference type="ARBA" id="ARBA00022801"/>
    </source>
</evidence>
<feature type="domain" description="Transthyretin/hydroxyisourate hydrolase" evidence="8">
    <location>
        <begin position="193"/>
        <end position="319"/>
    </location>
</feature>
<dbReference type="Pfam" id="PF00576">
    <property type="entry name" value="Transthyretin"/>
    <property type="match status" value="1"/>
</dbReference>
<dbReference type="PANTHER" id="PTHR43466">
    <property type="entry name" value="2-OXO-4-HYDROXY-4-CARBOXY-5-UREIDOIMIDAZOLINE DECARBOXYLASE-RELATED"/>
    <property type="match status" value="1"/>
</dbReference>
<evidence type="ECO:0000256" key="5">
    <source>
        <dbReference type="ARBA" id="ARBA00022793"/>
    </source>
</evidence>
<keyword evidence="5" id="KW-0210">Decarboxylase</keyword>
<dbReference type="Gene3D" id="1.10.3330.10">
    <property type="entry name" value="Oxo-4-hydroxy-4-carboxy-5-ureidoimidazoline decarboxylase"/>
    <property type="match status" value="1"/>
</dbReference>
<evidence type="ECO:0000256" key="3">
    <source>
        <dbReference type="ARBA" id="ARBA00004754"/>
    </source>
</evidence>
<dbReference type="CDD" id="cd05822">
    <property type="entry name" value="TLP_HIUase"/>
    <property type="match status" value="1"/>
</dbReference>
<reference evidence="9 10" key="1">
    <citation type="journal article" date="2024" name="Nat. Commun.">
        <title>Phylogenomics reveals the evolutionary origins of lichenization in chlorophyte algae.</title>
        <authorList>
            <person name="Puginier C."/>
            <person name="Libourel C."/>
            <person name="Otte J."/>
            <person name="Skaloud P."/>
            <person name="Haon M."/>
            <person name="Grisel S."/>
            <person name="Petersen M."/>
            <person name="Berrin J.G."/>
            <person name="Delaux P.M."/>
            <person name="Dal Grande F."/>
            <person name="Keller J."/>
        </authorList>
    </citation>
    <scope>NUCLEOTIDE SEQUENCE [LARGE SCALE GENOMIC DNA]</scope>
    <source>
        <strain evidence="9 10">SAG 216-7</strain>
    </source>
</reference>